<organism evidence="4 5">
    <name type="scientific">Tuber borchii</name>
    <name type="common">White truffle</name>
    <dbReference type="NCBI Taxonomy" id="42251"/>
    <lineage>
        <taxon>Eukaryota</taxon>
        <taxon>Fungi</taxon>
        <taxon>Dikarya</taxon>
        <taxon>Ascomycota</taxon>
        <taxon>Pezizomycotina</taxon>
        <taxon>Pezizomycetes</taxon>
        <taxon>Pezizales</taxon>
        <taxon>Tuberaceae</taxon>
        <taxon>Tuber</taxon>
    </lineage>
</organism>
<evidence type="ECO:0000256" key="1">
    <source>
        <dbReference type="ARBA" id="ARBA00022450"/>
    </source>
</evidence>
<dbReference type="SUPFAM" id="SSF56801">
    <property type="entry name" value="Acetyl-CoA synthetase-like"/>
    <property type="match status" value="1"/>
</dbReference>
<dbReference type="Gene3D" id="3.40.50.720">
    <property type="entry name" value="NAD(P)-binding Rossmann-like Domain"/>
    <property type="match status" value="1"/>
</dbReference>
<evidence type="ECO:0000256" key="2">
    <source>
        <dbReference type="ARBA" id="ARBA00022553"/>
    </source>
</evidence>
<dbReference type="InterPro" id="IPR036291">
    <property type="entry name" value="NAD(P)-bd_dom_sf"/>
</dbReference>
<keyword evidence="2" id="KW-0597">Phosphoprotein</keyword>
<dbReference type="Pfam" id="PF00501">
    <property type="entry name" value="AMP-binding"/>
    <property type="match status" value="1"/>
</dbReference>
<proteinExistence type="predicted"/>
<evidence type="ECO:0000313" key="5">
    <source>
        <dbReference type="Proteomes" id="UP000244722"/>
    </source>
</evidence>
<feature type="domain" description="Carrier" evidence="3">
    <location>
        <begin position="554"/>
        <end position="631"/>
    </location>
</feature>
<dbReference type="Gene3D" id="3.40.50.12780">
    <property type="entry name" value="N-terminal domain of ligase-like"/>
    <property type="match status" value="1"/>
</dbReference>
<dbReference type="InterPro" id="IPR020845">
    <property type="entry name" value="AMP-binding_CS"/>
</dbReference>
<dbReference type="InterPro" id="IPR000873">
    <property type="entry name" value="AMP-dep_synth/lig_dom"/>
</dbReference>
<dbReference type="GO" id="GO:0031177">
    <property type="term" value="F:phosphopantetheine binding"/>
    <property type="evidence" value="ECO:0007669"/>
    <property type="project" value="InterPro"/>
</dbReference>
<dbReference type="PROSITE" id="PS00455">
    <property type="entry name" value="AMP_BINDING"/>
    <property type="match status" value="1"/>
</dbReference>
<dbReference type="InterPro" id="IPR009081">
    <property type="entry name" value="PP-bd_ACP"/>
</dbReference>
<keyword evidence="1" id="KW-0596">Phosphopantetheine</keyword>
<dbReference type="Pfam" id="PF07993">
    <property type="entry name" value="NAD_binding_4"/>
    <property type="match status" value="1"/>
</dbReference>
<keyword evidence="5" id="KW-1185">Reference proteome</keyword>
<reference evidence="4 5" key="1">
    <citation type="submission" date="2017-04" db="EMBL/GenBank/DDBJ databases">
        <title>Draft genome sequence of Tuber borchii Vittad., a whitish edible truffle.</title>
        <authorList>
            <consortium name="DOE Joint Genome Institute"/>
            <person name="Murat C."/>
            <person name="Kuo A."/>
            <person name="Barry K.W."/>
            <person name="Clum A."/>
            <person name="Dockter R.B."/>
            <person name="Fauchery L."/>
            <person name="Iotti M."/>
            <person name="Kohler A."/>
            <person name="Labutti K."/>
            <person name="Lindquist E.A."/>
            <person name="Lipzen A."/>
            <person name="Ohm R.A."/>
            <person name="Wang M."/>
            <person name="Grigoriev I.V."/>
            <person name="Zambonelli A."/>
            <person name="Martin F.M."/>
        </authorList>
    </citation>
    <scope>NUCLEOTIDE SEQUENCE [LARGE SCALE GENOMIC DNA]</scope>
    <source>
        <strain evidence="4 5">Tbo3840</strain>
    </source>
</reference>
<dbReference type="AlphaFoldDB" id="A0A2T6ZGJ1"/>
<dbReference type="InterPro" id="IPR020806">
    <property type="entry name" value="PKS_PP-bd"/>
</dbReference>
<dbReference type="PANTHER" id="PTHR43439">
    <property type="entry name" value="PHENYLACETATE-COENZYME A LIGASE"/>
    <property type="match status" value="1"/>
</dbReference>
<dbReference type="Pfam" id="PF00550">
    <property type="entry name" value="PP-binding"/>
    <property type="match status" value="1"/>
</dbReference>
<dbReference type="InterPro" id="IPR042099">
    <property type="entry name" value="ANL_N_sf"/>
</dbReference>
<dbReference type="InterPro" id="IPR051414">
    <property type="entry name" value="Adenylate-forming_Reductase"/>
</dbReference>
<name>A0A2T6ZGJ1_TUBBO</name>
<sequence>MPTKVQNTPALTDEVPLTVDHLLRLRASQIPDTPVLAYSHNGRDYPQYTAPQLNAFAYRAGKHYKNSITQRSSSETPEKVVALLGVSNFDYVISELALAKLGMTVLLLSTRISDEAHRHLLKKTGCSDIIIQPAFEKTINRVRSGYEGALNVVAMASREQYGPEAATEEEKGLAPEDMRLDTQLDMEVEKSRNVFIIHSSGSTGLPKPVGQTNRAVINNAYSATRTLATTFSALPLFHTFGVIVLLGAIYSGKITSMFGGDLPVTGENMIAGLRATRPDIYYLVPYTLKLMTETDGGIEAMKMCRSVCYSGSACPEELGDKVTAAGVVLSSYYGSTEGGVLLNSFRPESDKDWNHLKVTPHALPYIRWDKHSEGAYELVILAGWPSKVFTNNPDGSYSTRDLWQQHPTDPLKWRYIGRLDDTIVLSNGEKATPIGLEGSVRDSPYVNQVVCVGAQQPTLGLLVIPSERATGMPRAEIIQRIWPSVEAGNARMPAYAQISAEMINFLPIGTHYPATDKGTVIRPAFYRTFQGQIEAMYARYEEQNASEGLSLSEEELRAYVRNAITKVLKLEDAIALADDTDFFSLGLDSLGSMQVQASIRRELNTGKGIGQNVVFEKPTVRKLAGHLYRLRTGEVERDDEQSQIEIMKGLVEKYSHFEQHVPGNSDKQGDYIIVTGATGSLGAHVVSQLVTKPTTQKVYCLVRAKGRSSAHERTIQSLKLRRVYKDLSAACLSKIVSLPSDFSDPRLGLTEDAYAELLDSVNIVIHCAWQVNFNMDVSSFENVHIKGSHNLMTLCLKSRRASPASFNFCSSVSSVMDTPGADTIPETLPEYEDAMPMGYAQSKLVTEKLCDIAAITTTLSARVLRIGQVSGDTRSGIWNATEAIPLTVRSAKTLGALPAPVNDEVVSWIPVDVAAGAIIDLSCLPPATQKGAPVFHVSHPKFLSWNNDFLPALRVAGLEFGSVKPTEWIRRLKAIPQDASVNPEVKLLEFFEGKYASDEVSSAPYFETVKACGVSATLRGVEDVKGDLVGKYLKFWREGW</sequence>
<evidence type="ECO:0000259" key="3">
    <source>
        <dbReference type="PROSITE" id="PS50075"/>
    </source>
</evidence>
<dbReference type="SMART" id="SM00823">
    <property type="entry name" value="PKS_PP"/>
    <property type="match status" value="1"/>
</dbReference>
<dbReference type="PANTHER" id="PTHR43439:SF2">
    <property type="entry name" value="ENZYME, PUTATIVE (JCVI)-RELATED"/>
    <property type="match status" value="1"/>
</dbReference>
<dbReference type="PROSITE" id="PS50075">
    <property type="entry name" value="CARRIER"/>
    <property type="match status" value="1"/>
</dbReference>
<dbReference type="SUPFAM" id="SSF47336">
    <property type="entry name" value="ACP-like"/>
    <property type="match status" value="1"/>
</dbReference>
<accession>A0A2T6ZGJ1</accession>
<dbReference type="Proteomes" id="UP000244722">
    <property type="component" value="Unassembled WGS sequence"/>
</dbReference>
<dbReference type="InterPro" id="IPR036736">
    <property type="entry name" value="ACP-like_sf"/>
</dbReference>
<dbReference type="STRING" id="42251.A0A2T6ZGJ1"/>
<dbReference type="SUPFAM" id="SSF51735">
    <property type="entry name" value="NAD(P)-binding Rossmann-fold domains"/>
    <property type="match status" value="1"/>
</dbReference>
<dbReference type="InterPro" id="IPR013120">
    <property type="entry name" value="FAR_NAD-bd"/>
</dbReference>
<protein>
    <recommendedName>
        <fullName evidence="3">Carrier domain-containing protein</fullName>
    </recommendedName>
</protein>
<dbReference type="Gene3D" id="1.10.1200.10">
    <property type="entry name" value="ACP-like"/>
    <property type="match status" value="1"/>
</dbReference>
<dbReference type="Pfam" id="PF23562">
    <property type="entry name" value="AMP-binding_C_3"/>
    <property type="match status" value="1"/>
</dbReference>
<evidence type="ECO:0000313" key="4">
    <source>
        <dbReference type="EMBL" id="PUU74592.1"/>
    </source>
</evidence>
<dbReference type="EMBL" id="NESQ01000289">
    <property type="protein sequence ID" value="PUU74592.1"/>
    <property type="molecule type" value="Genomic_DNA"/>
</dbReference>
<comment type="caution">
    <text evidence="4">The sequence shown here is derived from an EMBL/GenBank/DDBJ whole genome shotgun (WGS) entry which is preliminary data.</text>
</comment>
<dbReference type="OrthoDB" id="429813at2759"/>
<gene>
    <name evidence="4" type="ORF">B9Z19DRAFT_1032817</name>
</gene>